<sequence>MGTVIDLQIQHDSPDAVLDETVNRLEIYERRFSANDASSELMEINQNAGIRPVSVHPDLYELIKIGKFHSCSPDSNLNITIGPLVQTWRIGFEDAKVPEPQEIQELLKKIDPENIVLDDSEQSVFLKQTGMLIDLGALAKGYIADKIIAYLKEANVLSGLINLGGNLVTMGDAPTRADHNWRIGIQNPILSRGNFVATLKVHDQSVVTSGIYERSLKSGGETYHHILDAHTGYPIETDVVSLTIVSDQSVDGEIWTTRLFGKPVNEIIRTLETLPGIEGLVITKEGKLFFSKDLEKAVGYKVKNIYD</sequence>
<evidence type="ECO:0000313" key="13">
    <source>
        <dbReference type="Proteomes" id="UP000198668"/>
    </source>
</evidence>
<dbReference type="PIRSF" id="PIRSF006268">
    <property type="entry name" value="ApbE"/>
    <property type="match status" value="1"/>
</dbReference>
<keyword evidence="7 10" id="KW-0460">Magnesium</keyword>
<evidence type="ECO:0000256" key="10">
    <source>
        <dbReference type="PIRNR" id="PIRNR006268"/>
    </source>
</evidence>
<feature type="binding site" evidence="11">
    <location>
        <position position="257"/>
    </location>
    <ligand>
        <name>Mg(2+)</name>
        <dbReference type="ChEBI" id="CHEBI:18420"/>
    </ligand>
</feature>
<evidence type="ECO:0000313" key="12">
    <source>
        <dbReference type="EMBL" id="SFH89632.1"/>
    </source>
</evidence>
<evidence type="ECO:0000256" key="1">
    <source>
        <dbReference type="ARBA" id="ARBA00011955"/>
    </source>
</evidence>
<evidence type="ECO:0000256" key="7">
    <source>
        <dbReference type="ARBA" id="ARBA00022842"/>
    </source>
</evidence>
<dbReference type="PANTHER" id="PTHR30040:SF2">
    <property type="entry name" value="FAD:PROTEIN FMN TRANSFERASE"/>
    <property type="match status" value="1"/>
</dbReference>
<evidence type="ECO:0000256" key="11">
    <source>
        <dbReference type="PIRSR" id="PIRSR006268-2"/>
    </source>
</evidence>
<evidence type="ECO:0000256" key="2">
    <source>
        <dbReference type="ARBA" id="ARBA00016337"/>
    </source>
</evidence>
<dbReference type="AlphaFoldDB" id="A0A1I3DSF0"/>
<reference evidence="12 13" key="1">
    <citation type="submission" date="2016-10" db="EMBL/GenBank/DDBJ databases">
        <authorList>
            <person name="de Groot N.N."/>
        </authorList>
    </citation>
    <scope>NUCLEOTIDE SEQUENCE [LARGE SCALE GENOMIC DNA]</scope>
    <source>
        <strain evidence="12 13">DSM 27630</strain>
    </source>
</reference>
<keyword evidence="3 10" id="KW-0285">Flavoprotein</keyword>
<name>A0A1I3DSF0_9LACT</name>
<evidence type="ECO:0000256" key="8">
    <source>
        <dbReference type="ARBA" id="ARBA00031306"/>
    </source>
</evidence>
<comment type="similarity">
    <text evidence="10">Belongs to the ApbE family.</text>
</comment>
<protein>
    <recommendedName>
        <fullName evidence="2 10">FAD:protein FMN transferase</fullName>
        <ecNumber evidence="1 10">2.7.1.180</ecNumber>
    </recommendedName>
    <alternativeName>
        <fullName evidence="8 10">Flavin transferase</fullName>
    </alternativeName>
</protein>
<keyword evidence="6 10" id="KW-0274">FAD</keyword>
<dbReference type="InterPro" id="IPR024932">
    <property type="entry name" value="ApbE"/>
</dbReference>
<dbReference type="Gene3D" id="3.10.520.10">
    <property type="entry name" value="ApbE-like domains"/>
    <property type="match status" value="1"/>
</dbReference>
<dbReference type="InterPro" id="IPR003374">
    <property type="entry name" value="ApbE-like_sf"/>
</dbReference>
<keyword evidence="13" id="KW-1185">Reference proteome</keyword>
<evidence type="ECO:0000256" key="3">
    <source>
        <dbReference type="ARBA" id="ARBA00022630"/>
    </source>
</evidence>
<evidence type="ECO:0000256" key="6">
    <source>
        <dbReference type="ARBA" id="ARBA00022827"/>
    </source>
</evidence>
<keyword evidence="5 10" id="KW-0479">Metal-binding</keyword>
<accession>A0A1I3DSF0</accession>
<dbReference type="SUPFAM" id="SSF143631">
    <property type="entry name" value="ApbE-like"/>
    <property type="match status" value="1"/>
</dbReference>
<dbReference type="EMBL" id="FOQE01000051">
    <property type="protein sequence ID" value="SFH89632.1"/>
    <property type="molecule type" value="Genomic_DNA"/>
</dbReference>
<comment type="catalytic activity">
    <reaction evidence="9 10">
        <text>L-threonyl-[protein] + FAD = FMN-L-threonyl-[protein] + AMP + H(+)</text>
        <dbReference type="Rhea" id="RHEA:36847"/>
        <dbReference type="Rhea" id="RHEA-COMP:11060"/>
        <dbReference type="Rhea" id="RHEA-COMP:11061"/>
        <dbReference type="ChEBI" id="CHEBI:15378"/>
        <dbReference type="ChEBI" id="CHEBI:30013"/>
        <dbReference type="ChEBI" id="CHEBI:57692"/>
        <dbReference type="ChEBI" id="CHEBI:74257"/>
        <dbReference type="ChEBI" id="CHEBI:456215"/>
        <dbReference type="EC" id="2.7.1.180"/>
    </reaction>
</comment>
<keyword evidence="4 10" id="KW-0808">Transferase</keyword>
<keyword evidence="12" id="KW-0449">Lipoprotein</keyword>
<feature type="binding site" evidence="11">
    <location>
        <position position="137"/>
    </location>
    <ligand>
        <name>Mg(2+)</name>
        <dbReference type="ChEBI" id="CHEBI:18420"/>
    </ligand>
</feature>
<evidence type="ECO:0000256" key="4">
    <source>
        <dbReference type="ARBA" id="ARBA00022679"/>
    </source>
</evidence>
<evidence type="ECO:0000256" key="9">
    <source>
        <dbReference type="ARBA" id="ARBA00048540"/>
    </source>
</evidence>
<dbReference type="Proteomes" id="UP000198668">
    <property type="component" value="Unassembled WGS sequence"/>
</dbReference>
<organism evidence="12 13">
    <name type="scientific">Pisciglobus halotolerans</name>
    <dbReference type="NCBI Taxonomy" id="745365"/>
    <lineage>
        <taxon>Bacteria</taxon>
        <taxon>Bacillati</taxon>
        <taxon>Bacillota</taxon>
        <taxon>Bacilli</taxon>
        <taxon>Lactobacillales</taxon>
        <taxon>Carnobacteriaceae</taxon>
    </lineage>
</organism>
<dbReference type="PANTHER" id="PTHR30040">
    <property type="entry name" value="THIAMINE BIOSYNTHESIS LIPOPROTEIN APBE"/>
    <property type="match status" value="1"/>
</dbReference>
<comment type="cofactor">
    <cofactor evidence="11">
        <name>Mg(2+)</name>
        <dbReference type="ChEBI" id="CHEBI:18420"/>
    </cofactor>
    <cofactor evidence="11">
        <name>Mn(2+)</name>
        <dbReference type="ChEBI" id="CHEBI:29035"/>
    </cofactor>
    <text evidence="11">Magnesium. Can also use manganese.</text>
</comment>
<dbReference type="GO" id="GO:0046872">
    <property type="term" value="F:metal ion binding"/>
    <property type="evidence" value="ECO:0007669"/>
    <property type="project" value="UniProtKB-UniRule"/>
</dbReference>
<dbReference type="GO" id="GO:0016740">
    <property type="term" value="F:transferase activity"/>
    <property type="evidence" value="ECO:0007669"/>
    <property type="project" value="UniProtKB-UniRule"/>
</dbReference>
<gene>
    <name evidence="12" type="ORF">SAMN04489868_1512</name>
</gene>
<proteinExistence type="inferred from homology"/>
<dbReference type="EC" id="2.7.1.180" evidence="1 10"/>
<dbReference type="Pfam" id="PF02424">
    <property type="entry name" value="ApbE"/>
    <property type="match status" value="1"/>
</dbReference>
<evidence type="ECO:0000256" key="5">
    <source>
        <dbReference type="ARBA" id="ARBA00022723"/>
    </source>
</evidence>